<sequence length="1025" mass="112360">MDKLKGKAISCKIAGKYFLPAVIALAFSTGAMQASEKGRTSFDVESVTHSQQERELTGVVTDAKGEPIIGANVVIKGTTQGSITDLDGRFVLQVPENAVLQISYIGYVMQEVEVGNKTSVTILLKEDSQALEEVVIVGFGAQKKVNLTGSVSSVDSEKLSGMPATNVTSMLQGKLPGVAITQSSGLPGREKTSIRIRGIGTMNNSDPMVLVDGLESSMDDVNPNDIESVSVLKDAAASSIYGTRAANGVILITTKRGKTGKPSITYNGYVGFQKDINRQKHLSSAQYAELYNEGLRNEGASPAYSAEDIQKYRDGSDPDNYPNTDWMDALLQGSGFTHNHNISLNGGTEATRYAVSLGYYDQLGLTKNTDYDRYNVRINLDSKVNDRLSFGVNSSLSYRDISVPTTPYNNSDDLAQFFRQANRIPNMYVNKYSDGSWGRHIDGNPIAWLEAGGKGTTQAVHALGSAFAELKIIEGLTLKGIAGVDYDMKEEKIHIKEIRYGNGTVQGPNSVNDMWERKMTVTLQALLNYEKQIGAHNIKGMLGVSRESYRYHQTKAYRKNFPSNDLDELNGGSTDGWSNEGKALDSNIGSYFGRINYDYAGRYLLEANFRADGSSKFASGNRWGYFPSFSAGWRISEEAFMESIEWLDNLKIRGSWGQLGNHRMDDYQYIALIALGQNYPFNGTISDGAAQTAANNPDISWETTTEFDLGFDLSVKNGLFSFSADYYDRYTDNILTKVPVTLIYGLEAPVSNAGAMRNRGVELSFGHQNSVSDFQYGVDAYVAFNKNKVEKYLNPSKGDKIRMEGESWDSFYGYECIGIFMSDEEAASSPVHSSLVKGGDLKFKDQNGDGKIDAEDRVVLGNTIPNVTFGLNLNMSFKGFDLSAAFQGAADVYRTVDRESMWGFIDGANAQEKHLDRTIVENGQVTSLGHYPRLLINQSHNRVMSSFLAMNASYLRLKNLQVGYNLPESLLKSVGIGRARVYVSGQNLFTISGLPKDFDPEGPNGAAGSSYPQVAIYTLGLDVTF</sequence>
<dbReference type="PROSITE" id="PS52016">
    <property type="entry name" value="TONB_DEPENDENT_REC_3"/>
    <property type="match status" value="1"/>
</dbReference>
<keyword evidence="12" id="KW-0675">Receptor</keyword>
<evidence type="ECO:0000259" key="11">
    <source>
        <dbReference type="Pfam" id="PF07715"/>
    </source>
</evidence>
<dbReference type="SUPFAM" id="SSF49464">
    <property type="entry name" value="Carboxypeptidase regulatory domain-like"/>
    <property type="match status" value="1"/>
</dbReference>
<dbReference type="EMBL" id="JAJCNI010000031">
    <property type="protein sequence ID" value="MCB6519889.1"/>
    <property type="molecule type" value="Genomic_DNA"/>
</dbReference>
<keyword evidence="6 8" id="KW-0472">Membrane</keyword>
<dbReference type="EMBL" id="CP120353">
    <property type="protein sequence ID" value="WET63830.1"/>
    <property type="molecule type" value="Genomic_DNA"/>
</dbReference>
<organism evidence="12 14">
    <name type="scientific">Parabacteroides distasonis</name>
    <dbReference type="NCBI Taxonomy" id="823"/>
    <lineage>
        <taxon>Bacteria</taxon>
        <taxon>Pseudomonadati</taxon>
        <taxon>Bacteroidota</taxon>
        <taxon>Bacteroidia</taxon>
        <taxon>Bacteroidales</taxon>
        <taxon>Tannerellaceae</taxon>
        <taxon>Parabacteroides</taxon>
    </lineage>
</organism>
<evidence type="ECO:0000256" key="5">
    <source>
        <dbReference type="ARBA" id="ARBA00023077"/>
    </source>
</evidence>
<dbReference type="InterPro" id="IPR037066">
    <property type="entry name" value="Plug_dom_sf"/>
</dbReference>
<dbReference type="Pfam" id="PF00593">
    <property type="entry name" value="TonB_dep_Rec_b-barrel"/>
    <property type="match status" value="1"/>
</dbReference>
<proteinExistence type="inferred from homology"/>
<dbReference type="InterPro" id="IPR012910">
    <property type="entry name" value="Plug_dom"/>
</dbReference>
<keyword evidence="7 8" id="KW-0998">Cell outer membrane</keyword>
<evidence type="ECO:0000259" key="10">
    <source>
        <dbReference type="Pfam" id="PF00593"/>
    </source>
</evidence>
<comment type="subcellular location">
    <subcellularLocation>
        <location evidence="1 8">Cell outer membrane</location>
        <topology evidence="1 8">Multi-pass membrane protein</topology>
    </subcellularLocation>
</comment>
<evidence type="ECO:0000256" key="4">
    <source>
        <dbReference type="ARBA" id="ARBA00022692"/>
    </source>
</evidence>
<keyword evidence="2 8" id="KW-0813">Transport</keyword>
<dbReference type="SUPFAM" id="SSF56935">
    <property type="entry name" value="Porins"/>
    <property type="match status" value="1"/>
</dbReference>
<reference evidence="12" key="1">
    <citation type="submission" date="2021-10" db="EMBL/GenBank/DDBJ databases">
        <title>Collection of gut derived symbiotic bacterial strains cultured from healthy donors.</title>
        <authorList>
            <person name="Lin H."/>
            <person name="Littmann E."/>
            <person name="Kohout C."/>
            <person name="Pamer E.G."/>
        </authorList>
    </citation>
    <scope>NUCLEOTIDE SEQUENCE</scope>
    <source>
        <strain evidence="12">DFI.2.94</strain>
    </source>
</reference>
<keyword evidence="4 8" id="KW-0812">Transmembrane</keyword>
<comment type="similarity">
    <text evidence="8 9">Belongs to the TonB-dependent receptor family.</text>
</comment>
<dbReference type="Pfam" id="PF07715">
    <property type="entry name" value="Plug"/>
    <property type="match status" value="1"/>
</dbReference>
<dbReference type="NCBIfam" id="TIGR04057">
    <property type="entry name" value="SusC_RagA_signa"/>
    <property type="match status" value="1"/>
</dbReference>
<evidence type="ECO:0000256" key="8">
    <source>
        <dbReference type="PROSITE-ProRule" id="PRU01360"/>
    </source>
</evidence>
<dbReference type="Pfam" id="PF13715">
    <property type="entry name" value="CarbopepD_reg_2"/>
    <property type="match status" value="1"/>
</dbReference>
<keyword evidence="5 9" id="KW-0798">TonB box</keyword>
<dbReference type="InterPro" id="IPR023996">
    <property type="entry name" value="TonB-dep_OMP_SusC/RagA"/>
</dbReference>
<dbReference type="InterPro" id="IPR008969">
    <property type="entry name" value="CarboxyPept-like_regulatory"/>
</dbReference>
<evidence type="ECO:0000256" key="7">
    <source>
        <dbReference type="ARBA" id="ARBA00023237"/>
    </source>
</evidence>
<feature type="domain" description="TonB-dependent receptor-like beta-barrel" evidence="10">
    <location>
        <begin position="313"/>
        <end position="988"/>
    </location>
</feature>
<evidence type="ECO:0000256" key="9">
    <source>
        <dbReference type="RuleBase" id="RU003357"/>
    </source>
</evidence>
<dbReference type="Gene3D" id="2.60.40.1120">
    <property type="entry name" value="Carboxypeptidase-like, regulatory domain"/>
    <property type="match status" value="1"/>
</dbReference>
<dbReference type="Gene3D" id="2.170.130.10">
    <property type="entry name" value="TonB-dependent receptor, plug domain"/>
    <property type="match status" value="1"/>
</dbReference>
<dbReference type="FunFam" id="2.60.40.1120:FF:000003">
    <property type="entry name" value="Outer membrane protein Omp121"/>
    <property type="match status" value="1"/>
</dbReference>
<evidence type="ECO:0000313" key="13">
    <source>
        <dbReference type="EMBL" id="WET63830.1"/>
    </source>
</evidence>
<dbReference type="InterPro" id="IPR023997">
    <property type="entry name" value="TonB-dep_OMP_SusC/RagA_CS"/>
</dbReference>
<reference evidence="13" key="2">
    <citation type="submission" date="2023-03" db="EMBL/GenBank/DDBJ databases">
        <title>Parabacteroides distasonis, a bacteria resistant against UC.</title>
        <authorList>
            <person name="Dai W."/>
        </authorList>
    </citation>
    <scope>NUCLEOTIDE SEQUENCE</scope>
    <source>
        <strain evidence="13">F1-28</strain>
    </source>
</reference>
<dbReference type="AlphaFoldDB" id="A0AAP2VMH8"/>
<dbReference type="NCBIfam" id="TIGR04056">
    <property type="entry name" value="OMP_RagA_SusC"/>
    <property type="match status" value="1"/>
</dbReference>
<keyword evidence="3 8" id="KW-1134">Transmembrane beta strand</keyword>
<name>A0AAP2VMH8_PARDI</name>
<protein>
    <submittedName>
        <fullName evidence="12">TonB-dependent receptor</fullName>
    </submittedName>
</protein>
<dbReference type="FunFam" id="2.170.130.10:FF:000003">
    <property type="entry name" value="SusC/RagA family TonB-linked outer membrane protein"/>
    <property type="match status" value="1"/>
</dbReference>
<evidence type="ECO:0000256" key="2">
    <source>
        <dbReference type="ARBA" id="ARBA00022448"/>
    </source>
</evidence>
<evidence type="ECO:0000313" key="12">
    <source>
        <dbReference type="EMBL" id="MCB6519889.1"/>
    </source>
</evidence>
<dbReference type="Gene3D" id="2.40.170.20">
    <property type="entry name" value="TonB-dependent receptor, beta-barrel domain"/>
    <property type="match status" value="1"/>
</dbReference>
<dbReference type="Proteomes" id="UP001221009">
    <property type="component" value="Chromosome"/>
</dbReference>
<dbReference type="InterPro" id="IPR039426">
    <property type="entry name" value="TonB-dep_rcpt-like"/>
</dbReference>
<evidence type="ECO:0000313" key="14">
    <source>
        <dbReference type="Proteomes" id="UP001198806"/>
    </source>
</evidence>
<gene>
    <name evidence="12" type="ORF">LI194_19085</name>
    <name evidence="13" type="ORF">P2T59_19320</name>
</gene>
<dbReference type="GO" id="GO:0009279">
    <property type="term" value="C:cell outer membrane"/>
    <property type="evidence" value="ECO:0007669"/>
    <property type="project" value="UniProtKB-SubCell"/>
</dbReference>
<dbReference type="RefSeq" id="WP_122143861.1">
    <property type="nucleotide sequence ID" value="NZ_CP120353.1"/>
</dbReference>
<evidence type="ECO:0000256" key="3">
    <source>
        <dbReference type="ARBA" id="ARBA00022452"/>
    </source>
</evidence>
<evidence type="ECO:0000256" key="6">
    <source>
        <dbReference type="ARBA" id="ARBA00023136"/>
    </source>
</evidence>
<evidence type="ECO:0000256" key="1">
    <source>
        <dbReference type="ARBA" id="ARBA00004571"/>
    </source>
</evidence>
<accession>A0AAP2VMH8</accession>
<dbReference type="Proteomes" id="UP001198806">
    <property type="component" value="Unassembled WGS sequence"/>
</dbReference>
<feature type="domain" description="TonB-dependent receptor plug" evidence="11">
    <location>
        <begin position="144"/>
        <end position="249"/>
    </location>
</feature>
<dbReference type="InterPro" id="IPR000531">
    <property type="entry name" value="Beta-barrel_TonB"/>
</dbReference>
<dbReference type="InterPro" id="IPR036942">
    <property type="entry name" value="Beta-barrel_TonB_sf"/>
</dbReference>